<accession>A0ABU0KTZ3</accession>
<organism evidence="1 2">
    <name type="scientific">Paenibacillus brasilensis</name>
    <dbReference type="NCBI Taxonomy" id="128574"/>
    <lineage>
        <taxon>Bacteria</taxon>
        <taxon>Bacillati</taxon>
        <taxon>Bacillota</taxon>
        <taxon>Bacilli</taxon>
        <taxon>Bacillales</taxon>
        <taxon>Paenibacillaceae</taxon>
        <taxon>Paenibacillus</taxon>
    </lineage>
</organism>
<keyword evidence="2" id="KW-1185">Reference proteome</keyword>
<evidence type="ECO:0000313" key="2">
    <source>
        <dbReference type="Proteomes" id="UP001242811"/>
    </source>
</evidence>
<name>A0ABU0KTZ3_9BACL</name>
<dbReference type="EMBL" id="JAUSWA010000004">
    <property type="protein sequence ID" value="MDQ0492906.1"/>
    <property type="molecule type" value="Genomic_DNA"/>
</dbReference>
<proteinExistence type="predicted"/>
<gene>
    <name evidence="1" type="ORF">QOZ95_001056</name>
</gene>
<reference evidence="1 2" key="1">
    <citation type="submission" date="2023-07" db="EMBL/GenBank/DDBJ databases">
        <title>Genomic Encyclopedia of Type Strains, Phase IV (KMG-IV): sequencing the most valuable type-strain genomes for metagenomic binning, comparative biology and taxonomic classification.</title>
        <authorList>
            <person name="Goeker M."/>
        </authorList>
    </citation>
    <scope>NUCLEOTIDE SEQUENCE [LARGE SCALE GENOMIC DNA]</scope>
    <source>
        <strain evidence="1 2">DSM 14914</strain>
    </source>
</reference>
<sequence length="62" mass="6844">MVHHDLSTVTDYFDQVMLLNGHLTAFGETSEMFTEENLQRTYGGRLSILKTGPGSGTILGVR</sequence>
<comment type="caution">
    <text evidence="1">The sequence shown here is derived from an EMBL/GenBank/DDBJ whole genome shotgun (WGS) entry which is preliminary data.</text>
</comment>
<protein>
    <submittedName>
        <fullName evidence="1">ABC-type Mn2+/Zn2+ transport system ATPase subunit</fullName>
    </submittedName>
</protein>
<evidence type="ECO:0000313" key="1">
    <source>
        <dbReference type="EMBL" id="MDQ0492906.1"/>
    </source>
</evidence>
<dbReference type="Proteomes" id="UP001242811">
    <property type="component" value="Unassembled WGS sequence"/>
</dbReference>